<dbReference type="InterPro" id="IPR007856">
    <property type="entry name" value="SapB_1"/>
</dbReference>
<dbReference type="Gene3D" id="1.10.225.10">
    <property type="entry name" value="Saposin-like"/>
    <property type="match status" value="5"/>
</dbReference>
<keyword evidence="3" id="KW-0964">Secreted</keyword>
<dbReference type="FunFam" id="1.10.225.10:FF:000008">
    <property type="entry name" value="Pulmonary surfactant-associated protein B"/>
    <property type="match status" value="1"/>
</dbReference>
<feature type="domain" description="Saposin B-type" evidence="13">
    <location>
        <begin position="162"/>
        <end position="243"/>
    </location>
</feature>
<dbReference type="InterPro" id="IPR003119">
    <property type="entry name" value="SAP_A"/>
</dbReference>
<evidence type="ECO:0000256" key="12">
    <source>
        <dbReference type="SAM" id="SignalP"/>
    </source>
</evidence>
<keyword evidence="2" id="KW-0767">Surface film</keyword>
<comment type="function">
    <text evidence="9">Pulmonary surfactant-associated proteins promote alveolar stability by lowering the surface tension at the air-liquid interface in the peripheral air spaces. SP-B increases the collapse pressure of palmitic acid to nearly 70 millinewtons per meter.</text>
</comment>
<evidence type="ECO:0000256" key="7">
    <source>
        <dbReference type="ARBA" id="ARBA00023157"/>
    </source>
</evidence>
<dbReference type="InterPro" id="IPR051428">
    <property type="entry name" value="Sphingo_Act-Surfact_Prot"/>
</dbReference>
<evidence type="ECO:0000256" key="2">
    <source>
        <dbReference type="ARBA" id="ARBA00022439"/>
    </source>
</evidence>
<evidence type="ECO:0000256" key="11">
    <source>
        <dbReference type="ARBA" id="ARBA00041785"/>
    </source>
</evidence>
<dbReference type="GO" id="GO:0016020">
    <property type="term" value="C:membrane"/>
    <property type="evidence" value="ECO:0007669"/>
    <property type="project" value="GOC"/>
</dbReference>
<dbReference type="Pfam" id="PF02199">
    <property type="entry name" value="SapA"/>
    <property type="match status" value="2"/>
</dbReference>
<keyword evidence="16" id="KW-1185">Reference proteome</keyword>
<dbReference type="Proteomes" id="UP000749559">
    <property type="component" value="Unassembled WGS sequence"/>
</dbReference>
<dbReference type="PRINTS" id="PR01797">
    <property type="entry name" value="SAPOSIN"/>
</dbReference>
<sequence>MRLLLLAVTLAYAHGAIVGVDQCAWGPSYWCSHISHAKACGAVKHCTDTVWRNTIQPKADGEVCQMCEALLKDVDDMLQNQEDQKIIIAYMQKACAVIPVKSLADECDTTVTTYFPEIAGMLAEAIDPVAICGAMNLCPTLQNTVVVDKTKPISKKPTADVQTTDCADCKKFLGDVQAKITSNETKEEIKNYIDQALCQNMGALETLCDQVIEKYLDQVLELLASEVDPALICNAIGFCPAVTKQSLIKALLMKTPLHKSLKAAPSEYCLLCHTVFEYLQVMERSKATQEEIEQFIETSLCSKLGQYAAECNQTVEQYAPLLFELISSELDPNEICKMIGFCQTSKMTVPLMLGGEVKPVSITRMTQKPKQVKVKSSTTCVMCEFVLREVDSLLKKNASEQEIVAALDKVCRILPSTISDECKDFVDQYGPAVIDLLAQELDPSMVCSTIGLCSSSKKLQMPSVKSSELCGICETVVQYVDSLLEENATVTEIEAVLEKVCNFLPGSLKSECDDLVKQYGPLIISLLQQEIDPPKICGELGLCNNTVSQKLQKVNQPLLGVDECTYGPVFWCKDMNTAKQCNAVAHCSRHVWNN</sequence>
<evidence type="ECO:0000256" key="3">
    <source>
        <dbReference type="ARBA" id="ARBA00022525"/>
    </source>
</evidence>
<feature type="domain" description="Saposin B-type" evidence="13">
    <location>
        <begin position="376"/>
        <end position="457"/>
    </location>
</feature>
<feature type="domain" description="Saposin A-type" evidence="14">
    <location>
        <begin position="16"/>
        <end position="56"/>
    </location>
</feature>
<dbReference type="SUPFAM" id="SSF47862">
    <property type="entry name" value="Saposin"/>
    <property type="match status" value="5"/>
</dbReference>
<dbReference type="InterPro" id="IPR008373">
    <property type="entry name" value="Saposin"/>
</dbReference>
<dbReference type="GO" id="GO:0006665">
    <property type="term" value="P:sphingolipid metabolic process"/>
    <property type="evidence" value="ECO:0007669"/>
    <property type="project" value="InterPro"/>
</dbReference>
<evidence type="ECO:0000256" key="5">
    <source>
        <dbReference type="ARBA" id="ARBA00022729"/>
    </source>
</evidence>
<keyword evidence="5 12" id="KW-0732">Signal</keyword>
<evidence type="ECO:0000256" key="9">
    <source>
        <dbReference type="ARBA" id="ARBA00037221"/>
    </source>
</evidence>
<dbReference type="InterPro" id="IPR011001">
    <property type="entry name" value="Saposin-like"/>
</dbReference>
<dbReference type="Pfam" id="PF03489">
    <property type="entry name" value="SapB_2"/>
    <property type="match status" value="5"/>
</dbReference>
<dbReference type="OrthoDB" id="69496at2759"/>
<dbReference type="PROSITE" id="PS51110">
    <property type="entry name" value="SAP_A"/>
    <property type="match status" value="2"/>
</dbReference>
<protein>
    <recommendedName>
        <fullName evidence="10">Pulmonary surfactant-associated protein B</fullName>
    </recommendedName>
    <alternativeName>
        <fullName evidence="11">Pulmonary surfactant-associated proteolipid SPL(Phe)</fullName>
    </alternativeName>
</protein>
<accession>A0A8S4PS02</accession>
<keyword evidence="4" id="KW-0305">Gaseous exchange</keyword>
<dbReference type="InterPro" id="IPR008139">
    <property type="entry name" value="SaposinB_dom"/>
</dbReference>
<comment type="subcellular location">
    <subcellularLocation>
        <location evidence="1">Secreted</location>
        <location evidence="1">Extracellular space</location>
        <location evidence="1">Surface film</location>
    </subcellularLocation>
</comment>
<dbReference type="GO" id="GO:0007585">
    <property type="term" value="P:respiratory gaseous exchange by respiratory system"/>
    <property type="evidence" value="ECO:0007669"/>
    <property type="project" value="UniProtKB-KW"/>
</dbReference>
<evidence type="ECO:0000256" key="10">
    <source>
        <dbReference type="ARBA" id="ARBA00041094"/>
    </source>
</evidence>
<dbReference type="SMART" id="SM00741">
    <property type="entry name" value="SapB"/>
    <property type="match status" value="5"/>
</dbReference>
<evidence type="ECO:0000256" key="6">
    <source>
        <dbReference type="ARBA" id="ARBA00022737"/>
    </source>
</evidence>
<dbReference type="FunFam" id="1.10.225.10:FF:000002">
    <property type="entry name" value="prosaposin isoform X2"/>
    <property type="match status" value="2"/>
</dbReference>
<feature type="domain" description="Saposin B-type" evidence="13">
    <location>
        <begin position="466"/>
        <end position="547"/>
    </location>
</feature>
<feature type="signal peptide" evidence="12">
    <location>
        <begin position="1"/>
        <end position="15"/>
    </location>
</feature>
<organism evidence="15 16">
    <name type="scientific">Owenia fusiformis</name>
    <name type="common">Polychaete worm</name>
    <dbReference type="NCBI Taxonomy" id="6347"/>
    <lineage>
        <taxon>Eukaryota</taxon>
        <taxon>Metazoa</taxon>
        <taxon>Spiralia</taxon>
        <taxon>Lophotrochozoa</taxon>
        <taxon>Annelida</taxon>
        <taxon>Polychaeta</taxon>
        <taxon>Sedentaria</taxon>
        <taxon>Canalipalpata</taxon>
        <taxon>Sabellida</taxon>
        <taxon>Oweniida</taxon>
        <taxon>Oweniidae</taxon>
        <taxon>Owenia</taxon>
    </lineage>
</organism>
<name>A0A8S4PS02_OWEFU</name>
<dbReference type="PANTHER" id="PTHR11480">
    <property type="entry name" value="SAPOSIN-RELATED"/>
    <property type="match status" value="1"/>
</dbReference>
<reference evidence="15" key="1">
    <citation type="submission" date="2022-03" db="EMBL/GenBank/DDBJ databases">
        <authorList>
            <person name="Martin C."/>
        </authorList>
    </citation>
    <scope>NUCLEOTIDE SEQUENCE</scope>
</reference>
<proteinExistence type="predicted"/>
<dbReference type="PROSITE" id="PS50015">
    <property type="entry name" value="SAP_B"/>
    <property type="match status" value="5"/>
</dbReference>
<dbReference type="GO" id="GO:0005576">
    <property type="term" value="C:extracellular region"/>
    <property type="evidence" value="ECO:0007669"/>
    <property type="project" value="UniProtKB-SubCell"/>
</dbReference>
<gene>
    <name evidence="15" type="ORF">OFUS_LOCUS20000</name>
</gene>
<evidence type="ECO:0000259" key="14">
    <source>
        <dbReference type="PROSITE" id="PS51110"/>
    </source>
</evidence>
<dbReference type="GO" id="GO:0005764">
    <property type="term" value="C:lysosome"/>
    <property type="evidence" value="ECO:0007669"/>
    <property type="project" value="InterPro"/>
</dbReference>
<keyword evidence="8" id="KW-0325">Glycoprotein</keyword>
<feature type="chain" id="PRO_5035719517" description="Pulmonary surfactant-associated protein B" evidence="12">
    <location>
        <begin position="16"/>
        <end position="594"/>
    </location>
</feature>
<dbReference type="AlphaFoldDB" id="A0A8S4PS02"/>
<feature type="domain" description="Saposin B-type" evidence="13">
    <location>
        <begin position="265"/>
        <end position="346"/>
    </location>
</feature>
<evidence type="ECO:0000256" key="8">
    <source>
        <dbReference type="ARBA" id="ARBA00023180"/>
    </source>
</evidence>
<evidence type="ECO:0000259" key="13">
    <source>
        <dbReference type="PROSITE" id="PS50015"/>
    </source>
</evidence>
<feature type="domain" description="Saposin B-type" evidence="13">
    <location>
        <begin position="60"/>
        <end position="142"/>
    </location>
</feature>
<keyword evidence="6" id="KW-0677">Repeat</keyword>
<evidence type="ECO:0000256" key="1">
    <source>
        <dbReference type="ARBA" id="ARBA00004364"/>
    </source>
</evidence>
<dbReference type="SMART" id="SM00162">
    <property type="entry name" value="SAPA"/>
    <property type="match status" value="2"/>
</dbReference>
<dbReference type="Pfam" id="PF05184">
    <property type="entry name" value="SapB_1"/>
    <property type="match status" value="4"/>
</dbReference>
<dbReference type="EMBL" id="CAIIXF020000009">
    <property type="protein sequence ID" value="CAH1795464.1"/>
    <property type="molecule type" value="Genomic_DNA"/>
</dbReference>
<keyword evidence="7" id="KW-1015">Disulfide bond</keyword>
<feature type="domain" description="Saposin A-type" evidence="14">
    <location>
        <begin position="557"/>
        <end position="594"/>
    </location>
</feature>
<evidence type="ECO:0000256" key="4">
    <source>
        <dbReference type="ARBA" id="ARBA00022713"/>
    </source>
</evidence>
<evidence type="ECO:0000313" key="16">
    <source>
        <dbReference type="Proteomes" id="UP000749559"/>
    </source>
</evidence>
<evidence type="ECO:0000313" key="15">
    <source>
        <dbReference type="EMBL" id="CAH1795464.1"/>
    </source>
</evidence>
<comment type="caution">
    <text evidence="15">The sequence shown here is derived from an EMBL/GenBank/DDBJ whole genome shotgun (WGS) entry which is preliminary data.</text>
</comment>
<dbReference type="InterPro" id="IPR008138">
    <property type="entry name" value="SapB_2"/>
</dbReference>